<dbReference type="AlphaFoldDB" id="A0A9P3HCY1"/>
<dbReference type="Proteomes" id="UP000827284">
    <property type="component" value="Unassembled WGS sequence"/>
</dbReference>
<dbReference type="SUPFAM" id="SSF52047">
    <property type="entry name" value="RNI-like"/>
    <property type="match status" value="1"/>
</dbReference>
<sequence>MASITSSISLASALGEAPSSPLDVPEIIAEISKYLSPEDTHMCLFVNKAFHMVFARLYWQSVQIGSGRYTPFATPNSVGANARLVQSLAIQWGPTQVSEPYLSINFAVLREFKINVPLRQRRFLNPSTFNTELSGFLSRHKSTIRVLSMVNYTFKNSSLVFWKTVSRLQALSTLDLDNVTLEGSVLGETLFKVFSTLQSLRLRMVRLVDLNTPIQENGRIVLKRIEIRACCFDPESLGMMCHLLTVSLSLRVLMWGTWIEPREKGQTVGTFEPVSDIICRGFPWKDLYQLDINNLAGDVMVKTVNAIARGIPSLKLTHVTMTEEGKVALLQNIACNLTTVEFKECDGLKSDMVQDVLCSCKDLLSITVDIPLLSSSIVQSSKPWACSKLRKWKISVQMDKEDEEDKEGAESRHGLIFMRLSRLVKLRVLDVSLVYDRSSEGVSFLMFKESSGVRTLSTLALMEVLKVRHTGQQLSRGDWEWLLQTFSGLHSIIGFDVASGDAAEYSDALQRRAILNSD</sequence>
<dbReference type="InterPro" id="IPR032675">
    <property type="entry name" value="LRR_dom_sf"/>
</dbReference>
<reference evidence="1" key="1">
    <citation type="submission" date="2021-11" db="EMBL/GenBank/DDBJ databases">
        <authorList>
            <person name="Herlambang A."/>
            <person name="Guo Y."/>
            <person name="Takashima Y."/>
            <person name="Nishizawa T."/>
        </authorList>
    </citation>
    <scope>NUCLEOTIDE SEQUENCE</scope>
    <source>
        <strain evidence="1">E1425</strain>
    </source>
</reference>
<dbReference type="EMBL" id="BQFW01000008">
    <property type="protein sequence ID" value="GJJ74240.1"/>
    <property type="molecule type" value="Genomic_DNA"/>
</dbReference>
<evidence type="ECO:0000313" key="2">
    <source>
        <dbReference type="Proteomes" id="UP000827284"/>
    </source>
</evidence>
<proteinExistence type="predicted"/>
<dbReference type="OrthoDB" id="2347948at2759"/>
<reference evidence="1" key="2">
    <citation type="journal article" date="2022" name="Microbiol. Resour. Announc.">
        <title>Whole-Genome Sequence of Entomortierella parvispora E1425, a Mucoromycotan Fungus Associated with Burkholderiaceae-Related Endosymbiotic Bacteria.</title>
        <authorList>
            <person name="Herlambang A."/>
            <person name="Guo Y."/>
            <person name="Takashima Y."/>
            <person name="Narisawa K."/>
            <person name="Ohta H."/>
            <person name="Nishizawa T."/>
        </authorList>
    </citation>
    <scope>NUCLEOTIDE SEQUENCE</scope>
    <source>
        <strain evidence="1">E1425</strain>
    </source>
</reference>
<dbReference type="Gene3D" id="3.80.10.10">
    <property type="entry name" value="Ribonuclease Inhibitor"/>
    <property type="match status" value="1"/>
</dbReference>
<keyword evidence="2" id="KW-1185">Reference proteome</keyword>
<evidence type="ECO:0008006" key="3">
    <source>
        <dbReference type="Google" id="ProtNLM"/>
    </source>
</evidence>
<evidence type="ECO:0000313" key="1">
    <source>
        <dbReference type="EMBL" id="GJJ74240.1"/>
    </source>
</evidence>
<comment type="caution">
    <text evidence="1">The sequence shown here is derived from an EMBL/GenBank/DDBJ whole genome shotgun (WGS) entry which is preliminary data.</text>
</comment>
<organism evidence="1 2">
    <name type="scientific">Entomortierella parvispora</name>
    <dbReference type="NCBI Taxonomy" id="205924"/>
    <lineage>
        <taxon>Eukaryota</taxon>
        <taxon>Fungi</taxon>
        <taxon>Fungi incertae sedis</taxon>
        <taxon>Mucoromycota</taxon>
        <taxon>Mortierellomycotina</taxon>
        <taxon>Mortierellomycetes</taxon>
        <taxon>Mortierellales</taxon>
        <taxon>Mortierellaceae</taxon>
        <taxon>Entomortierella</taxon>
    </lineage>
</organism>
<gene>
    <name evidence="1" type="ORF">EMPS_06598</name>
</gene>
<protein>
    <recommendedName>
        <fullName evidence="3">F-box domain-containing protein</fullName>
    </recommendedName>
</protein>
<name>A0A9P3HCY1_9FUNG</name>
<accession>A0A9P3HCY1</accession>